<dbReference type="InterPro" id="IPR036291">
    <property type="entry name" value="NAD(P)-bd_dom_sf"/>
</dbReference>
<dbReference type="Proteomes" id="UP001595859">
    <property type="component" value="Unassembled WGS sequence"/>
</dbReference>
<keyword evidence="4" id="KW-0597">Phosphoprotein</keyword>
<dbReference type="SMART" id="SM00829">
    <property type="entry name" value="PKS_ER"/>
    <property type="match status" value="1"/>
</dbReference>
<dbReference type="RefSeq" id="WP_378054831.1">
    <property type="nucleotide sequence ID" value="NZ_JBHSIS010000002.1"/>
</dbReference>
<feature type="active site" description="Proton donor; for dehydratase activity" evidence="9">
    <location>
        <position position="2431"/>
    </location>
</feature>
<sequence>MTTREERTVEALRASLKETERLREQNRRLTAAAREPIAIVGTGCRLPGGVAGPDDLWRLVATGGDAVTAFPTDRGWDTGPAAYAKVGGFIDHATAFDAGLFGISPREATAMDPQQRVLLEVVWETLERAGIAPDALRGSRTGVFVGASDAGYGAGADVPAELAGHALTGTANSVISGRVAYAFGLEGPAVTVDTACSSSLVALHMAVQALRGGECDAAVVGGVTVMPSPSTYAEFARQGGIAEDGRCKSFAAAADGTGWAEGAAVLLVQRLSDAVRDGREVLAVVRGSAVNSDGASNGLTAPNGPAQQRVIRAALAGARLAPAEVDLVEGHGTGTRLGDPIEASALLATYGKDRSEPLWLGSLKSNIGHTQAASGLAGVIKTVQALRHRRMPATLHVDSPTPGVPWSRGAVSLLTEARDWTVDGRPRRAGVSAFGVSGTNAHVIIEEAQAGAAAEPAARTVPWGTVPLVVSARSAAALDELVASVRALPDPVDVGFSLATTRARLAHRAVLLGDNRVSGVDTEGRTAFLFTGQGSQRVGMGRELYAAFPVFAAAWDEVCSRFERVPVDDEELLNRTDGAQTAIFALEVALFRLLESWGVHPDFLLGHSIGEIAAAHVAGVLSLEDACTLVAARGRLMAALPSGGAMLAAELSEEDVPAGVDVAAVNSATSLVVSGAEDEISALEERWRAEGRRVRRLVVSHAFHSRLMEPMLAEFAVVAESLSYQEPRISLPGAVTDPAYWVRQVRDTVRFADGVRRLVAEGVTTFLELGPDGALSAHVDNACPLLRRGRDEVGTTLSAVAGAYVRGVDVDWARLAPGGRRVPLPTYPFQRARYWIDPPTPGETRDDPIEGRFWDAVESGDAATVAETIGVAPDGLDGVVGALSAWRRSRREQSLVDCWRYRIEWEPVERRTGTLSGSWLVVGSGGDDVVAALRAGGADAVTADRPEAGDWAGVVSLLDAEGTIELIKANLGGRVWAATRATAGPDGALVWGLGRVAALEVPERWGGLVELPEVLDRVSGTAFAGVLADGREDQVAVTGGKVLARRLVRAPSGDDPVAEWVPTGPVLITGGTGGLGAQVARWLAGRGARRLVLASRRGSSAPGAAELVAELAGLGSEAVVVACDVADRDSLAEVLAEHPVTAVVHAAGVDRPSRIMDLSAAGFAEAVAAKVLGARYLDELLPDVEAFVLFSSIAGVWGSGGQGPYSAANAYLDALAEDRRRRGLVATSVAWGPWAGAGMLGDTEGAVEYFGRRGLNAMSPALAVSALAAAVDGGETCVTVADVDWERFAAAFTTGRPSPLLTHLAPAGPEPAAERVGAWAGLTGDERRRAVADTVRTETAAVLGHEDPAAVEVDRPFRDLGFDSLTAVELRDRLVAATGLSLPASLVFDYPNASTLVDHLLTRLFGGAEEPAVVVAGPVDDEPVAIVGMSCRFPGGVDSPEALWELVSAGGDVMGPFPTDRGWDLDALFADDPDATGTSSARVGGFVSGVADFDAGLFGVSPREAVAMDPQQRLLLEATWEVFERAGIDPRSLRGSRTGVFAGTNGQDYTRLTLLNAEALEGHVSTGAAASVMSGRISYAFGLEGPAVTVDTACSSSLVALHLAAQALRAGECSLAVAGGVTVMATPGAFVEFSRQRGLAADGRCKPFSAEADGTAWSEGVGVLLVERLSDAVRNGHRVLAVVRGSAVNQDGASNGLTAPNGPSQQRVIRAALANARLVASDVDVVEAHGTGTRLGDPIEAQAILATYGQDRDVPLWLGSVKSNIGHTQAAAGVASVIKMVMAMRAGTLPASLRAETPSPHVDWSAGAVALLAQARDWPADRSRRAGVSSFGMSGTNAHVIIEQPPAVEVTPPGADIAAVPLPVSAPTAAVVGDQVARVREFLDEAGTRRVDIGLSLATTRARWAHRAALVGGTTVTGSVADGGLAFLFTGQGSQRPGMGRELYAAFPVFARTWDEVCSRFDRVPVDDEELLNRTDGAQAAIFALEVALFRLLESWGLAPDHLLGHSIGEISAAHVAGVLSLDDACTLVAARGRLMAALPSGGAMLAAEVSEEDVPAGIDVAAVNGATSLVVSGTEEEISALEQRWRSEGRRVKRLVVSHAFHSRLMEPMLAEFAAVAESLSFHEPRIPLPGAVTDPAYWVRQVRDTVRFADGVTALRERGVATFLELGPDPVLSAHVEGAVPLVRRGRDEAGTVFAALGAAWTRGAEVDWAAVYGTWDARVVDVPTYAFQRERYWAAVQEPLLGAAVPLATGDGIVLTGRLSLSAQPWLADHVVLDEVVVPGTALIEMVRHAGDQTGHPTVDELTLEVPLTLPAHGAVDVQVLVTGENPAQVAVYARPCDTADWTRHASGVVAPDGPLPARDDDTWPPADAEPVPLDGLYDGLADAGLRYGPGFRGLRSVWRAGGDVLAEVVLPDVAQAAGFGLHPALLDAALHALAASDLAAGAARLPFSWSGVTLHATKAAALRVRLTPAGADSVAVTATDGAGGPVLTVDSLTLRPVAAGRARPVGDALYTVQWTQAPAAPVAADIVHLTAGDPREVAHRALAIVRERLASGTDTPLVLVTRDAVAVTAESVDPAAAGAWGLVRSAQSEHPGRFVLVDTDGPRDVPVWAGPDEPQVAVRGGEVLVPRLVRAGALPLPEEPDWHLDTVAAGSLDDLALIPAEPVVLGPRDVRIEVRAAGLNFRDVLIALGTYPEAAEMGSEAAGVVIEVGAEVADLVPGDRVFGLVSGGFGPHAVADRRLVAPMPAEWTFAEAASVPMAFLTAYYALVDLAGLRAGESILVHAAAGGVGMAAVQVAHHFGARVLGTASPGKWDATGLPVERLASSRDTGFAEKFGPVDVVLNSLTGEFIDASLRLLRPGGRFVEMGKADLRAPEGVAYRAFDLSEAGHDRVQEMLSELLDLFGSGALQVSPVRAWDVRDAKSAFRFVGQGRHIGKNVLTMPRTLDPEGTVLITGGTGALGSLLAEHLVTTHGVRHLVLLSRGGGEVPDLDADVRVIPCDVSDRDAVAAVLADIPAEHPLTGVVHAAGVVDDGLVDAMTPERIDIAFRPKVDAALVLHDLTRDLDLAVFALYSSASALFGTAGQANYAAANAVLDGLAFQRRAAGLPAVSLAWGLWERASGISGGLSAVDKTRLGPALSDADGLALFDLAHRTGHAHVVPARLGTVPSDRVPPLLRALVRSAPKRVVADGGLAERLTGRTPEDARRLLTDLVRAEAAAVLGHGHADAIEPGRAFSELGFDSLTAVELRNRLGTATGMRLPATVVFDHPTPEALAERLRTTLLDDTTKPVAPAARTGTGHADDPVVIVGMSCRFPGGVSSPDDLWRLVDAGGDAVGAFPADRGWDLSALTGASRTGEGGFVHDAGDFDADLFGISPREALAMDPQQRLLLEAAWEVFERAGIAPLSLRGTPVGVFVGAANSLYGLSGEIPDEVAGLSLTGTSTSVASGRIAYTFGLEGPAVTVDTACSSSLVALHLAVQALRAGECSMALAGGVNVMATPGIFTEFTRQNGVAADGRCKSFAAAADGTGWSEGVGVLLVERLSDARRNGHDVLAVVRGSAVNSDGASNGLTAPNGPSQQRVIRAALDGAGLVSSDVDVVEAHGTGTALGDPIEAQAVLATYGQDRDRPLWLGSVKSNIGHAQTAAGVASVIKMVMALREGVLPKTLHVDEPSQHIDWSAGDVRLLTEAQPWQEGERVRRAGVSSFGVSGTNAHVIIEDAPPAPPAAEAGTAPEVVPMVVSARSGTALRAQLDRIGGLPGRPVDIGHTLATARTVLDHRAVILGDDVVTGSVEPGGLALLFTGQGSQRVGMGRELYAAFPVFATAWDEVCARFDQVPVDDEESLHRTDGAQVAIFALEVALFRLVESWGVRPDRVVGHSVGELAAAYVAGVWSLDDACRLVAARGRLMAALPSGGAMLAAEVSEEDVPDTVDLAAVNGPSSIVVSGTDEEIAALEERWRSEGRRVKRLVVSHAFHSRLMEPMLAEFAEVAESVTYHEPRIPLRGAVTDPVYWVRQVRDTVRFADAVREARESGVTRFVELGPDPVLSAHVDGALPALRRGHDEARTLLGALAAAWTRGLTVDWAAVFAPWGGTRIALPTYPFQRSRYWLVPEPAAQAADPAEAEFWAAVEAGDTGKLAEALRLDPGPELGTVLPAIATWRRDRREHAAVDSWRYAEAWQPLTAETGAPHGTWLVVGAGEDAGDDVACALRAAGAEVVQSAGPVPGDWAGVVCVATDATATVTATLDLLRSDLPGPLWAVTRGAVSVGAADPVTSPGAAQVWGIGRVAALEAPDRWGGLVDLPAVLDPATGARFAAVLTGTEDQVAVRGSGSFGRRLRPAPAAATGTAWTPSGAVLVTGGTGALGVETVRWLAGRGTPKIVLVSRRGGAVPPELADLGAEVVVAACDVADRDALAALLTEHPVTGVVHAAGVADTTPLADLSADGFATATRAKTLGAAHLDELLPDADLFVLFSSIAGTWGSGGQAAYAAGNAFLDAIARTRRAAGRAATAVAWGPWAGAGMAVHDGAADYLARRGLTGLRPDLALTALGRAVDSGEASVTVADVAWDRFVPAFTALRPSPLLTDLAPRPATGQRADVVDHRLADVAEADRAGVVLDLVRTHAAAVLGHPENTVVDRNRAFTDLGFDSLTAVELRDRLAAATGLTLPGSLVFDHPTAAALSAHLLATLTGATTAADPVAARSGTDEPIAIIAMSCRYPGGVAHPDDLWDLVAQGTDAISGFPADRGFDLAPRDYTPVGGFVHDATTFDAAMFGISPREATAMDPQQRLVLEASWEVVERAGIDPHALRGSRTGVFVGASHSFYGHGADAGPEGHFLTGNANSVLSGRVAYTLGLEGPAVTVDTACSSSLVALHWAATALRSGECDLAVAGGVAVLATQAGFAEFARQGGLAADGRCKPFADAADGTGWSEGVGLLLVERLSDAQRNGHHILAVLRGSAVNSDGASNGLTAPNGPAQQRVIRAALAAAGLQPSDVDVVEAHGTGTALGDPIEATAVLAAYGQERENPLWLGSLKSNIGHTQAASGVAGVIKMVQAMRHESLPATIGVDTPSRHVDWTSGAVELLTDARPWPTTGRPRRAGVSSFGISGTNAHVVIEEPPNQPGHTTPAATPPVVPWVLSARSAAALRAQADRLRAHPAADPGHIGWSLAATRAGLEHRAVVLGADHAELTDTLAEVAAGAGTPRGAVAEGKLAFLFTGQGTQRAGMGRELHAAFPVFADTVDEISARVGGIPWDDQDRLDQTRHAQAALFAIEVGLYRLLESWGLTPDVLLGHSVGEIAAAHVAGVLSLDDACALVSARGRLMQALPPGGAMLAIEATEAEVTELLPAGADIAAVNGRDAVVVSGDEHAIDRVAALWEGRRVKRLTVSHAFHSHRMDPMLAEFAAVTATLTFHRPRITLVTTGGDSNGDVTDPGYWVRQVRDTVRFADGMRRLTGEHVATTVELGPDAVLSAMVDGAVPTLRRGRDEVRTVLAAAGAAWVRGADVDWTRLFPGGKPVDLPTYAFQRERYWLPGATRTDDSWRYRAVWRPLPDTPGTLTGTWLLAGPADPALRAALQAGGADVVESTVDAIPAGPFGGVLATTSLADTVTLVQALGEAGIDAPLWCATRGAVAVDATDPAPDPDQAAVWGLGRVAALELPHRFGGLVDLPTELDPVTGGRLAAVLSGSVEDQVALRRSGAFGRRMEPAGPAPSGPAWTPTGPVLVTGGTGAIGAEVAAWLAGRGVPKLVLASRSGLDAPGAADLVERLAGLGATAVVAACDVADRDALAALLAEHPVTGVVHAAGVVADGVLDTLTPERLAEVLRAKADAASALDDLTGDVDLFVVFSSLAGTVGSPGQAGYAAANAWLDALVERRRAEGEAGTAVAWGPWAGGGMAADDGLADRLRRGGVRPMNPDTAIAVLAAAVDSGEGPLLVADIDWTRFAEGFTAARPSPLLAGLVTGTPDTAGDDWRARLAPLTPADRGRAVRDLVRGTVAAVLGHGSPAGIEDGKAFRDLGFDSLTAVELRNLLGAATGLTLSAGLVFDHPTPGAVADHLVGLLADTGPARTEPAAASTPVDGDPVAIVAMSCRFPGGVSSPEELWELVSTGVDAMAPFPADRGWPLGTLHDDDPDRPGTTYAREGGFLADASGFDARLFGISPREALAMDPQQRLLLEASWEAFERAGIDPRSVHGDRVGVFAGTNGQDYLGLLLDSDAGLDGHLGTGNAASVLSGRVSYAFGLSGPAMTVDTACSSSLVALHLAVQALRRGECTLALAGGVTVMSTPAAFVEFSRQRGVAPDGRCKPFAAAADGTGWGEGVGVLLVERLSDARRNGHPVLAVVRGSAVNSDGASNGLTAPNGPAQLRVIRDALSDAGLVPSDVDAVEAHGTGTALGDPIEAEALICAYGPDRAEPLWLGSVKSNIGHTQAAAGVAGVIKTVMALRNGTLPASLHVDAPTPHVDWSAGSVAVLTEPRPWPAAGRPRRAGVSSFGISGTNAHTIIEEVRDEVTETRQDSPVPAVLPHLVSAGSERALRAQADRLLRRVGAERPADVAVSLATTRAGLSRRAVVLARDTAELTAGLTALAAGADAPGLVTGQRAPGGLAFLFTGQGSQRPGMGRELYAAFPVFAAAWDEVCSRFERVPVDDEVLLARTDGAQAAIFALEVALFRLLESWGVRPDFLLGHSIGEISAAHVAGVLSLDDACALVAARGRLMAALPSGGAMLAAEVSEEDVPAGVDVAAVNSATSLVVSGTEEEISALEERWRAEGRRVKRLVVSHAFHSALMEPMLAEFAVVTESLSYHDPRIPLPGAVTDPAYWVRQVRDTVRFADGVAWLRERGVASFLEIGPDTALAAHVTGAVATLRHGRDETETLLRALAELHVAGVGVDWAAMAGEWGGQRVPLPTYPFDHERFWPEPPAAPAANRVETRFWSAVESQDVDTVATTLRLEPGDGLAAVLPALSAWRKQFHDQATTDQWRYRITWKPLADTPAALTGTWLLALPPAGVADGPARAVAGILAEHGAAVVPLTVGQPDRAALAERLEQTGPVDGVVSLLAMDESDGPGLTAGLAATLALAQALRDAAVAAPFWVLTRGAVGTGPADPPAHPLQAQVWGLGRVLALEHPGTWGGLVDLPDRLDTQAGTRLAAVLAGTGEDQVALRPAGAMARRLCRAPLGEPSPDRWTPAGTVLVTGGTGALGAQVARWLAERGARRLLLTARSGMAAPGAADLVADLAALGTTATVAACDVADRDALAALLAEHPVSSVVHAAGVTAAVPVTDTGTDGFADVLRAKVDGARHLDELLPDAEAFVLFSSIAATWGSGGQSAYAAGNAFLDALAEQRRGRGRAATSVAWGPWADTGMAADDTAREYLRRRGLRALPGPVALTALGQAVDAGETCVTVADVRWEQFAAAFTLVRPSTLVEDLPEVLAMAEAAHVAEPEPDRGEQLRNRLAGLDDAAADAALLELVTGAVAVVLGHDRTSGGTSTVEPDQPFGELGFDSLTAVELAGRLSAVTGLALPATTAFDYPTARDLARHLRGELGGGRSGVAALLAGLDEVDEVFGRQAPDGLTRARVAVRLRTFLDRWVDGRPAPAGLDLADTDAEADTDADMLRMIEQELGI</sequence>
<dbReference type="PROSITE" id="PS00606">
    <property type="entry name" value="KS3_1"/>
    <property type="match status" value="5"/>
</dbReference>
<dbReference type="InterPro" id="IPR006162">
    <property type="entry name" value="Ppantetheine_attach_site"/>
</dbReference>
<dbReference type="InterPro" id="IPR009081">
    <property type="entry name" value="PP-bd_ACP"/>
</dbReference>
<dbReference type="Gene3D" id="3.10.129.110">
    <property type="entry name" value="Polyketide synthase dehydratase"/>
    <property type="match status" value="1"/>
</dbReference>
<dbReference type="InterPro" id="IPR014043">
    <property type="entry name" value="Acyl_transferase_dom"/>
</dbReference>
<dbReference type="InterPro" id="IPR049551">
    <property type="entry name" value="PKS_DH_C"/>
</dbReference>
<evidence type="ECO:0000259" key="12">
    <source>
        <dbReference type="PROSITE" id="PS52019"/>
    </source>
</evidence>
<dbReference type="InterPro" id="IPR041618">
    <property type="entry name" value="PKS_DE"/>
</dbReference>
<dbReference type="InterPro" id="IPR013968">
    <property type="entry name" value="PKS_KR"/>
</dbReference>
<evidence type="ECO:0000256" key="5">
    <source>
        <dbReference type="ARBA" id="ARBA00022679"/>
    </source>
</evidence>
<feature type="domain" description="Ketosynthase family 3 (KS3)" evidence="11">
    <location>
        <begin position="3303"/>
        <end position="3719"/>
    </location>
</feature>
<name>A0ABV9RZP8_9PSEU</name>
<comment type="caution">
    <text evidence="13">The sequence shown here is derived from an EMBL/GenBank/DDBJ whole genome shotgun (WGS) entry which is preliminary data.</text>
</comment>
<dbReference type="Gene3D" id="3.30.70.3290">
    <property type="match status" value="5"/>
</dbReference>
<dbReference type="SUPFAM" id="SSF55048">
    <property type="entry name" value="Probable ACP-binding domain of malonyl-CoA ACP transacylase"/>
    <property type="match status" value="5"/>
</dbReference>
<dbReference type="InterPro" id="IPR032821">
    <property type="entry name" value="PKS_assoc"/>
</dbReference>
<accession>A0ABV9RZP8</accession>
<proteinExistence type="predicted"/>
<dbReference type="SMART" id="SM00826">
    <property type="entry name" value="PKS_DH"/>
    <property type="match status" value="1"/>
</dbReference>
<dbReference type="InterPro" id="IPR020841">
    <property type="entry name" value="PKS_Beta-ketoAc_synthase_dom"/>
</dbReference>
<dbReference type="CDD" id="cd00833">
    <property type="entry name" value="PKS"/>
    <property type="match status" value="5"/>
</dbReference>
<dbReference type="Pfam" id="PF14765">
    <property type="entry name" value="PS-DH"/>
    <property type="match status" value="1"/>
</dbReference>
<dbReference type="Pfam" id="PF13602">
    <property type="entry name" value="ADH_zinc_N_2"/>
    <property type="match status" value="1"/>
</dbReference>
<keyword evidence="3" id="KW-0596">Phosphopantetheine</keyword>
<dbReference type="InterPro" id="IPR015083">
    <property type="entry name" value="NorB/c/GfsB-D-like_docking"/>
</dbReference>
<dbReference type="InterPro" id="IPR020806">
    <property type="entry name" value="PKS_PP-bd"/>
</dbReference>
<dbReference type="SMART" id="SM00827">
    <property type="entry name" value="PKS_AT"/>
    <property type="match status" value="5"/>
</dbReference>
<feature type="domain" description="Ketosynthase family 3 (KS3)" evidence="11">
    <location>
        <begin position="34"/>
        <end position="447"/>
    </location>
</feature>
<dbReference type="InterPro" id="IPR014030">
    <property type="entry name" value="Ketoacyl_synth_N"/>
</dbReference>
<dbReference type="Pfam" id="PF08990">
    <property type="entry name" value="Docking"/>
    <property type="match status" value="1"/>
</dbReference>
<evidence type="ECO:0000256" key="9">
    <source>
        <dbReference type="PROSITE-ProRule" id="PRU01363"/>
    </source>
</evidence>
<dbReference type="InterPro" id="IPR020807">
    <property type="entry name" value="PKS_DH"/>
</dbReference>
<dbReference type="Pfam" id="PF08659">
    <property type="entry name" value="KR"/>
    <property type="match status" value="5"/>
</dbReference>
<evidence type="ECO:0000313" key="13">
    <source>
        <dbReference type="EMBL" id="MFC4852879.1"/>
    </source>
</evidence>
<dbReference type="InterPro" id="IPR011032">
    <property type="entry name" value="GroES-like_sf"/>
</dbReference>
<feature type="domain" description="Carrier" evidence="10">
    <location>
        <begin position="7460"/>
        <end position="7539"/>
    </location>
</feature>
<dbReference type="InterPro" id="IPR057326">
    <property type="entry name" value="KR_dom"/>
</dbReference>
<evidence type="ECO:0000256" key="7">
    <source>
        <dbReference type="ARBA" id="ARBA00023268"/>
    </source>
</evidence>
<dbReference type="NCBIfam" id="NF045894">
    <property type="entry name" value="PKS_plus_SDR"/>
    <property type="match status" value="3"/>
</dbReference>
<evidence type="ECO:0000256" key="8">
    <source>
        <dbReference type="ARBA" id="ARBA00023315"/>
    </source>
</evidence>
<feature type="domain" description="Ketosynthase family 3 (KS3)" evidence="11">
    <location>
        <begin position="6077"/>
        <end position="6501"/>
    </location>
</feature>
<dbReference type="Pfam" id="PF16197">
    <property type="entry name" value="KAsynt_C_assoc"/>
    <property type="match status" value="5"/>
</dbReference>
<dbReference type="PANTHER" id="PTHR43775:SF51">
    <property type="entry name" value="INACTIVE PHENOLPHTHIOCEROL SYNTHESIS POLYKETIDE SYNTHASE TYPE I PKS1-RELATED"/>
    <property type="match status" value="1"/>
</dbReference>
<dbReference type="Gene3D" id="6.10.140.1830">
    <property type="match status" value="2"/>
</dbReference>
<feature type="domain" description="Carrier" evidence="10">
    <location>
        <begin position="1326"/>
        <end position="1404"/>
    </location>
</feature>
<dbReference type="PROSITE" id="PS52004">
    <property type="entry name" value="KS3_2"/>
    <property type="match status" value="5"/>
</dbReference>
<dbReference type="SUPFAM" id="SSF50129">
    <property type="entry name" value="GroES-like"/>
    <property type="match status" value="1"/>
</dbReference>
<dbReference type="InterPro" id="IPR050091">
    <property type="entry name" value="PKS_NRPS_Biosynth_Enz"/>
</dbReference>
<evidence type="ECO:0000256" key="6">
    <source>
        <dbReference type="ARBA" id="ARBA00023194"/>
    </source>
</evidence>
<dbReference type="SUPFAM" id="SSF52151">
    <property type="entry name" value="FabD/lysophospholipase-like"/>
    <property type="match status" value="5"/>
</dbReference>
<feature type="region of interest" description="C-terminal hotdog fold" evidence="9">
    <location>
        <begin position="2372"/>
        <end position="2507"/>
    </location>
</feature>
<feature type="region of interest" description="N-terminal hotdog fold" evidence="9">
    <location>
        <begin position="2241"/>
        <end position="2360"/>
    </location>
</feature>
<feature type="domain" description="Carrier" evidence="10">
    <location>
        <begin position="3208"/>
        <end position="3283"/>
    </location>
</feature>
<keyword evidence="14" id="KW-1185">Reference proteome</keyword>
<dbReference type="InterPro" id="IPR020843">
    <property type="entry name" value="ER"/>
</dbReference>
<dbReference type="Pfam" id="PF00550">
    <property type="entry name" value="PP-binding"/>
    <property type="match status" value="5"/>
</dbReference>
<dbReference type="EMBL" id="JBHSIS010000002">
    <property type="protein sequence ID" value="MFC4852879.1"/>
    <property type="molecule type" value="Genomic_DNA"/>
</dbReference>
<dbReference type="CDD" id="cd08956">
    <property type="entry name" value="KR_3_FAS_SDR_x"/>
    <property type="match status" value="1"/>
</dbReference>
<dbReference type="SUPFAM" id="SSF51735">
    <property type="entry name" value="NAD(P)-binding Rossmann-fold domains"/>
    <property type="match status" value="11"/>
</dbReference>
<dbReference type="InterPro" id="IPR042104">
    <property type="entry name" value="PKS_dehydratase_sf"/>
</dbReference>
<dbReference type="InterPro" id="IPR014031">
    <property type="entry name" value="Ketoacyl_synth_C"/>
</dbReference>
<dbReference type="SMART" id="SM01294">
    <property type="entry name" value="PKS_PP_betabranch"/>
    <property type="match status" value="5"/>
</dbReference>
<dbReference type="InterPro" id="IPR036736">
    <property type="entry name" value="ACP-like_sf"/>
</dbReference>
<dbReference type="PROSITE" id="PS50075">
    <property type="entry name" value="CARRIER"/>
    <property type="match status" value="5"/>
</dbReference>
<dbReference type="InterPro" id="IPR016035">
    <property type="entry name" value="Acyl_Trfase/lysoPLipase"/>
</dbReference>
<dbReference type="PROSITE" id="PS00012">
    <property type="entry name" value="PHOSPHOPANTETHEINE"/>
    <property type="match status" value="5"/>
</dbReference>
<dbReference type="Gene3D" id="3.40.366.10">
    <property type="entry name" value="Malonyl-Coenzyme A Acyl Carrier Protein, domain 2"/>
    <property type="match status" value="5"/>
</dbReference>
<dbReference type="SUPFAM" id="SSF53901">
    <property type="entry name" value="Thiolase-like"/>
    <property type="match status" value="5"/>
</dbReference>
<dbReference type="CDD" id="cd05195">
    <property type="entry name" value="enoyl_red"/>
    <property type="match status" value="1"/>
</dbReference>
<dbReference type="InterPro" id="IPR049900">
    <property type="entry name" value="PKS_mFAS_DH"/>
</dbReference>
<dbReference type="PANTHER" id="PTHR43775">
    <property type="entry name" value="FATTY ACID SYNTHASE"/>
    <property type="match status" value="1"/>
</dbReference>
<reference evidence="14" key="1">
    <citation type="journal article" date="2019" name="Int. J. Syst. Evol. Microbiol.">
        <title>The Global Catalogue of Microorganisms (GCM) 10K type strain sequencing project: providing services to taxonomists for standard genome sequencing and annotation.</title>
        <authorList>
            <consortium name="The Broad Institute Genomics Platform"/>
            <consortium name="The Broad Institute Genome Sequencing Center for Infectious Disease"/>
            <person name="Wu L."/>
            <person name="Ma J."/>
        </authorList>
    </citation>
    <scope>NUCLEOTIDE SEQUENCE [LARGE SCALE GENOMIC DNA]</scope>
    <source>
        <strain evidence="14">ZS-22-S1</strain>
    </source>
</reference>
<keyword evidence="6" id="KW-0045">Antibiotic biosynthesis</keyword>
<dbReference type="PROSITE" id="PS52019">
    <property type="entry name" value="PKS_MFAS_DH"/>
    <property type="match status" value="1"/>
</dbReference>
<dbReference type="InterPro" id="IPR018201">
    <property type="entry name" value="Ketoacyl_synth_AS"/>
</dbReference>
<dbReference type="CDD" id="cd08952">
    <property type="entry name" value="KR_1_SDR_x"/>
    <property type="match status" value="4"/>
</dbReference>
<dbReference type="InterPro" id="IPR001227">
    <property type="entry name" value="Ac_transferase_dom_sf"/>
</dbReference>
<feature type="domain" description="Carrier" evidence="10">
    <location>
        <begin position="4612"/>
        <end position="4687"/>
    </location>
</feature>
<gene>
    <name evidence="13" type="ORF">ACFPCV_05125</name>
</gene>
<evidence type="ECO:0000256" key="3">
    <source>
        <dbReference type="ARBA" id="ARBA00022450"/>
    </source>
</evidence>
<comment type="cofactor">
    <cofactor evidence="1">
        <name>pantetheine 4'-phosphate</name>
        <dbReference type="ChEBI" id="CHEBI:47942"/>
    </cofactor>
</comment>
<keyword evidence="7" id="KW-0511">Multifunctional enzyme</keyword>
<dbReference type="SMART" id="SM00822">
    <property type="entry name" value="PKS_KR"/>
    <property type="match status" value="5"/>
</dbReference>
<dbReference type="Gene3D" id="3.90.180.10">
    <property type="entry name" value="Medium-chain alcohol dehydrogenases, catalytic domain"/>
    <property type="match status" value="1"/>
</dbReference>
<evidence type="ECO:0000259" key="11">
    <source>
        <dbReference type="PROSITE" id="PS52004"/>
    </source>
</evidence>
<feature type="domain" description="Ketosynthase family 3 (KS3)" evidence="11">
    <location>
        <begin position="1421"/>
        <end position="1844"/>
    </location>
</feature>
<dbReference type="InterPro" id="IPR016036">
    <property type="entry name" value="Malonyl_transacylase_ACP-bd"/>
</dbReference>
<feature type="active site" description="Proton acceptor; for dehydratase activity" evidence="9">
    <location>
        <position position="2273"/>
    </location>
</feature>
<evidence type="ECO:0000256" key="2">
    <source>
        <dbReference type="ARBA" id="ARBA00004792"/>
    </source>
</evidence>
<dbReference type="Gene3D" id="1.10.1200.10">
    <property type="entry name" value="ACP-like"/>
    <property type="match status" value="5"/>
</dbReference>
<dbReference type="Pfam" id="PF00698">
    <property type="entry name" value="Acyl_transf_1"/>
    <property type="match status" value="5"/>
</dbReference>
<dbReference type="Gene3D" id="3.40.50.720">
    <property type="entry name" value="NAD(P)-binding Rossmann-like Domain"/>
    <property type="match status" value="7"/>
</dbReference>
<dbReference type="Pfam" id="PF21089">
    <property type="entry name" value="PKS_DH_N"/>
    <property type="match status" value="1"/>
</dbReference>
<dbReference type="InterPro" id="IPR049552">
    <property type="entry name" value="PKS_DH_N"/>
</dbReference>
<keyword evidence="8" id="KW-0012">Acyltransferase</keyword>
<dbReference type="SMART" id="SM00823">
    <property type="entry name" value="PKS_PP"/>
    <property type="match status" value="5"/>
</dbReference>
<comment type="pathway">
    <text evidence="2">Antibiotic biosynthesis.</text>
</comment>
<dbReference type="SMART" id="SM00825">
    <property type="entry name" value="PKS_KS"/>
    <property type="match status" value="5"/>
</dbReference>
<evidence type="ECO:0000256" key="4">
    <source>
        <dbReference type="ARBA" id="ARBA00022553"/>
    </source>
</evidence>
<dbReference type="Pfam" id="PF18369">
    <property type="entry name" value="PKS_DE"/>
    <property type="match status" value="3"/>
</dbReference>
<dbReference type="InterPro" id="IPR016039">
    <property type="entry name" value="Thiolase-like"/>
</dbReference>
<evidence type="ECO:0000313" key="14">
    <source>
        <dbReference type="Proteomes" id="UP001595859"/>
    </source>
</evidence>
<dbReference type="InterPro" id="IPR013154">
    <property type="entry name" value="ADH-like_N"/>
</dbReference>
<feature type="domain" description="Carrier" evidence="10">
    <location>
        <begin position="5983"/>
        <end position="6058"/>
    </location>
</feature>
<keyword evidence="5" id="KW-0808">Transferase</keyword>
<evidence type="ECO:0000256" key="1">
    <source>
        <dbReference type="ARBA" id="ARBA00001957"/>
    </source>
</evidence>
<dbReference type="Pfam" id="PF00109">
    <property type="entry name" value="ketoacyl-synt"/>
    <property type="match status" value="5"/>
</dbReference>
<protein>
    <submittedName>
        <fullName evidence="13">Type I polyketide synthase</fullName>
    </submittedName>
</protein>
<feature type="domain" description="Ketosynthase family 3 (KS3)" evidence="11">
    <location>
        <begin position="4704"/>
        <end position="5115"/>
    </location>
</feature>
<organism evidence="13 14">
    <name type="scientific">Actinophytocola glycyrrhizae</name>
    <dbReference type="NCBI Taxonomy" id="2044873"/>
    <lineage>
        <taxon>Bacteria</taxon>
        <taxon>Bacillati</taxon>
        <taxon>Actinomycetota</taxon>
        <taxon>Actinomycetes</taxon>
        <taxon>Pseudonocardiales</taxon>
        <taxon>Pseudonocardiaceae</taxon>
    </lineage>
</organism>
<dbReference type="SUPFAM" id="SSF47336">
    <property type="entry name" value="ACP-like"/>
    <property type="match status" value="5"/>
</dbReference>
<dbReference type="Pfam" id="PF02801">
    <property type="entry name" value="Ketoacyl-synt_C"/>
    <property type="match status" value="5"/>
</dbReference>
<feature type="domain" description="PKS/mFAS DH" evidence="12">
    <location>
        <begin position="2241"/>
        <end position="2507"/>
    </location>
</feature>
<dbReference type="Pfam" id="PF08240">
    <property type="entry name" value="ADH_N"/>
    <property type="match status" value="1"/>
</dbReference>
<evidence type="ECO:0000259" key="10">
    <source>
        <dbReference type="PROSITE" id="PS50075"/>
    </source>
</evidence>
<dbReference type="Gene3D" id="3.40.47.10">
    <property type="match status" value="5"/>
</dbReference>